<feature type="compositionally biased region" description="Basic and acidic residues" evidence="1">
    <location>
        <begin position="84"/>
        <end position="93"/>
    </location>
</feature>
<gene>
    <name evidence="2" type="ORF">GDO81_021379</name>
</gene>
<feature type="region of interest" description="Disordered" evidence="1">
    <location>
        <begin position="56"/>
        <end position="123"/>
    </location>
</feature>
<name>A0AAV6ZRZ1_ENGPU</name>
<protein>
    <submittedName>
        <fullName evidence="2">Uncharacterized protein</fullName>
    </submittedName>
</protein>
<accession>A0AAV6ZRZ1</accession>
<keyword evidence="3" id="KW-1185">Reference proteome</keyword>
<evidence type="ECO:0000256" key="1">
    <source>
        <dbReference type="SAM" id="MobiDB-lite"/>
    </source>
</evidence>
<dbReference type="AlphaFoldDB" id="A0AAV6ZRZ1"/>
<sequence length="123" mass="13654">MRFGQPPLLRCPPLYAQQGWRIHQQQTPPAPSGSWHRSGGRWSGSKRDISSVILYYPPSPSCHPTHPLQHDDAHGGGGCEEQSDNDHDDRDRSVTLLQGAESSHPAAIRRRHGESINKPAHSQ</sequence>
<proteinExistence type="predicted"/>
<evidence type="ECO:0000313" key="3">
    <source>
        <dbReference type="Proteomes" id="UP000824782"/>
    </source>
</evidence>
<dbReference type="Proteomes" id="UP000824782">
    <property type="component" value="Unassembled WGS sequence"/>
</dbReference>
<organism evidence="2 3">
    <name type="scientific">Engystomops pustulosus</name>
    <name type="common">Tungara frog</name>
    <name type="synonym">Physalaemus pustulosus</name>
    <dbReference type="NCBI Taxonomy" id="76066"/>
    <lineage>
        <taxon>Eukaryota</taxon>
        <taxon>Metazoa</taxon>
        <taxon>Chordata</taxon>
        <taxon>Craniata</taxon>
        <taxon>Vertebrata</taxon>
        <taxon>Euteleostomi</taxon>
        <taxon>Amphibia</taxon>
        <taxon>Batrachia</taxon>
        <taxon>Anura</taxon>
        <taxon>Neobatrachia</taxon>
        <taxon>Hyloidea</taxon>
        <taxon>Leptodactylidae</taxon>
        <taxon>Leiuperinae</taxon>
        <taxon>Engystomops</taxon>
    </lineage>
</organism>
<reference evidence="2" key="1">
    <citation type="thesis" date="2020" institute="ProQuest LLC" country="789 East Eisenhower Parkway, Ann Arbor, MI, USA">
        <title>Comparative Genomics and Chromosome Evolution.</title>
        <authorList>
            <person name="Mudd A.B."/>
        </authorList>
    </citation>
    <scope>NUCLEOTIDE SEQUENCE</scope>
    <source>
        <strain evidence="2">237g6f4</strain>
        <tissue evidence="2">Blood</tissue>
    </source>
</reference>
<feature type="region of interest" description="Disordered" evidence="1">
    <location>
        <begin position="19"/>
        <end position="44"/>
    </location>
</feature>
<dbReference type="EMBL" id="WNYA01000189">
    <property type="protein sequence ID" value="KAG8549381.1"/>
    <property type="molecule type" value="Genomic_DNA"/>
</dbReference>
<comment type="caution">
    <text evidence="2">The sequence shown here is derived from an EMBL/GenBank/DDBJ whole genome shotgun (WGS) entry which is preliminary data.</text>
</comment>
<evidence type="ECO:0000313" key="2">
    <source>
        <dbReference type="EMBL" id="KAG8549381.1"/>
    </source>
</evidence>